<sequence>MEANKKQTIDVHQEVIIMINRKSFNFTSTFIVFPLASLIAFIIFMLLCNQSFIMAGLIMTVIYYITVSIIIATKYHVTLIEKE</sequence>
<keyword evidence="1" id="KW-0812">Transmembrane</keyword>
<feature type="transmembrane region" description="Helical" evidence="1">
    <location>
        <begin position="52"/>
        <end position="72"/>
    </location>
</feature>
<evidence type="ECO:0008006" key="4">
    <source>
        <dbReference type="Google" id="ProtNLM"/>
    </source>
</evidence>
<dbReference type="AlphaFoldDB" id="A0AB74TFX8"/>
<evidence type="ECO:0000313" key="3">
    <source>
        <dbReference type="EMBL" id="XBC49158.1"/>
    </source>
</evidence>
<dbReference type="KEGG" id="dst:VUQ06_06545"/>
<reference evidence="2" key="1">
    <citation type="submission" date="2023-12" db="EMBL/GenBank/DDBJ databases">
        <title>Dolosigranulum savutii sp. nov. isolated from human upper respiratory samples collected in Botswana.</title>
        <authorList>
            <person name="Kelly M.S."/>
        </authorList>
    </citation>
    <scope>NUCLEOTIDE SEQUENCE</scope>
    <source>
        <strain evidence="3">MSK294</strain>
        <strain evidence="2">MSK433</strain>
    </source>
</reference>
<feature type="transmembrane region" description="Helical" evidence="1">
    <location>
        <begin position="26"/>
        <end position="46"/>
    </location>
</feature>
<dbReference type="RefSeq" id="WP_347300158.1">
    <property type="nucleotide sequence ID" value="NZ_CP142433.1"/>
</dbReference>
<dbReference type="EMBL" id="CP142433">
    <property type="protein sequence ID" value="XBC45726.1"/>
    <property type="molecule type" value="Genomic_DNA"/>
</dbReference>
<keyword evidence="1" id="KW-1133">Transmembrane helix</keyword>
<evidence type="ECO:0000256" key="1">
    <source>
        <dbReference type="SAM" id="Phobius"/>
    </source>
</evidence>
<name>A0AB74TFX8_9LACT</name>
<evidence type="ECO:0000313" key="2">
    <source>
        <dbReference type="EMBL" id="XBC45726.1"/>
    </source>
</evidence>
<proteinExistence type="predicted"/>
<keyword evidence="1" id="KW-0472">Membrane</keyword>
<organism evidence="2">
    <name type="scientific">Dolosigranulum savutiense</name>
    <dbReference type="NCBI Taxonomy" id="3110288"/>
    <lineage>
        <taxon>Bacteria</taxon>
        <taxon>Bacillati</taxon>
        <taxon>Bacillota</taxon>
        <taxon>Bacilli</taxon>
        <taxon>Lactobacillales</taxon>
        <taxon>Carnobacteriaceae</taxon>
        <taxon>Dolosigranulum</taxon>
    </lineage>
</organism>
<dbReference type="EMBL" id="CP142435">
    <property type="protein sequence ID" value="XBC49158.1"/>
    <property type="molecule type" value="Genomic_DNA"/>
</dbReference>
<gene>
    <name evidence="3" type="ORF">VUQ06_06545</name>
    <name evidence="2" type="ORF">VUQ08_07670</name>
</gene>
<protein>
    <recommendedName>
        <fullName evidence="4">DUF3169 family protein</fullName>
    </recommendedName>
</protein>
<accession>A0AB74TFX8</accession>